<dbReference type="Proteomes" id="UP001283361">
    <property type="component" value="Unassembled WGS sequence"/>
</dbReference>
<evidence type="ECO:0000313" key="1">
    <source>
        <dbReference type="EMBL" id="KAK3776027.1"/>
    </source>
</evidence>
<comment type="caution">
    <text evidence="1">The sequence shown here is derived from an EMBL/GenBank/DDBJ whole genome shotgun (WGS) entry which is preliminary data.</text>
</comment>
<reference evidence="1" key="1">
    <citation type="journal article" date="2023" name="G3 (Bethesda)">
        <title>A reference genome for the long-term kleptoplast-retaining sea slug Elysia crispata morphotype clarki.</title>
        <authorList>
            <person name="Eastman K.E."/>
            <person name="Pendleton A.L."/>
            <person name="Shaikh M.A."/>
            <person name="Suttiyut T."/>
            <person name="Ogas R."/>
            <person name="Tomko P."/>
            <person name="Gavelis G."/>
            <person name="Widhalm J.R."/>
            <person name="Wisecaver J.H."/>
        </authorList>
    </citation>
    <scope>NUCLEOTIDE SEQUENCE</scope>
    <source>
        <strain evidence="1">ECLA1</strain>
    </source>
</reference>
<keyword evidence="2" id="KW-1185">Reference proteome</keyword>
<proteinExistence type="predicted"/>
<organism evidence="1 2">
    <name type="scientific">Elysia crispata</name>
    <name type="common">lettuce slug</name>
    <dbReference type="NCBI Taxonomy" id="231223"/>
    <lineage>
        <taxon>Eukaryota</taxon>
        <taxon>Metazoa</taxon>
        <taxon>Spiralia</taxon>
        <taxon>Lophotrochozoa</taxon>
        <taxon>Mollusca</taxon>
        <taxon>Gastropoda</taxon>
        <taxon>Heterobranchia</taxon>
        <taxon>Euthyneura</taxon>
        <taxon>Panpulmonata</taxon>
        <taxon>Sacoglossa</taxon>
        <taxon>Placobranchoidea</taxon>
        <taxon>Plakobranchidae</taxon>
        <taxon>Elysia</taxon>
    </lineage>
</organism>
<dbReference type="AlphaFoldDB" id="A0AAE1DMP2"/>
<name>A0AAE1DMP2_9GAST</name>
<accession>A0AAE1DMP2</accession>
<protein>
    <submittedName>
        <fullName evidence="1">Uncharacterized protein</fullName>
    </submittedName>
</protein>
<gene>
    <name evidence="1" type="ORF">RRG08_044411</name>
</gene>
<dbReference type="EMBL" id="JAWDGP010003252">
    <property type="protein sequence ID" value="KAK3776027.1"/>
    <property type="molecule type" value="Genomic_DNA"/>
</dbReference>
<evidence type="ECO:0000313" key="2">
    <source>
        <dbReference type="Proteomes" id="UP001283361"/>
    </source>
</evidence>
<sequence length="140" mass="15650">MTNEGLSRELSRGLSSFIPALKLTDHWVFPIRLYPTFSLSFSLFPWYQPELIILKVDHPGILWRIASMLTSNHKALESVFETGRQAFYIGTLTRGIRALRGPGELANPLIRAVNVNSIDAIYGSKSCLYGSVMATFLNGM</sequence>